<keyword evidence="3" id="KW-0812">Transmembrane</keyword>
<evidence type="ECO:0000256" key="5">
    <source>
        <dbReference type="ARBA" id="ARBA00023136"/>
    </source>
</evidence>
<proteinExistence type="predicted"/>
<evidence type="ECO:0000259" key="7">
    <source>
        <dbReference type="SMART" id="SM01049"/>
    </source>
</evidence>
<evidence type="ECO:0000256" key="1">
    <source>
        <dbReference type="ARBA" id="ARBA00004651"/>
    </source>
</evidence>
<dbReference type="SMART" id="SM01049">
    <property type="entry name" value="Cache_2"/>
    <property type="match status" value="1"/>
</dbReference>
<evidence type="ECO:0000256" key="2">
    <source>
        <dbReference type="ARBA" id="ARBA00022475"/>
    </source>
</evidence>
<organism evidence="8 9">
    <name type="scientific">Noviherbaspirillum saxi</name>
    <dbReference type="NCBI Taxonomy" id="2320863"/>
    <lineage>
        <taxon>Bacteria</taxon>
        <taxon>Pseudomonadati</taxon>
        <taxon>Pseudomonadota</taxon>
        <taxon>Betaproteobacteria</taxon>
        <taxon>Burkholderiales</taxon>
        <taxon>Oxalobacteraceae</taxon>
        <taxon>Noviherbaspirillum</taxon>
    </lineage>
</organism>
<dbReference type="Pfam" id="PF17200">
    <property type="entry name" value="sCache_2"/>
    <property type="match status" value="1"/>
</dbReference>
<evidence type="ECO:0000256" key="3">
    <source>
        <dbReference type="ARBA" id="ARBA00022692"/>
    </source>
</evidence>
<dbReference type="Proteomes" id="UP000265955">
    <property type="component" value="Unassembled WGS sequence"/>
</dbReference>
<comment type="caution">
    <text evidence="8">The sequence shown here is derived from an EMBL/GenBank/DDBJ whole genome shotgun (WGS) entry which is preliminary data.</text>
</comment>
<reference evidence="9" key="1">
    <citation type="submission" date="2018-09" db="EMBL/GenBank/DDBJ databases">
        <authorList>
            <person name="Zhu H."/>
        </authorList>
    </citation>
    <scope>NUCLEOTIDE SEQUENCE [LARGE SCALE GENOMIC DNA]</scope>
    <source>
        <strain evidence="9">K1R23-30</strain>
    </source>
</reference>
<dbReference type="GO" id="GO:0005886">
    <property type="term" value="C:plasma membrane"/>
    <property type="evidence" value="ECO:0007669"/>
    <property type="project" value="UniProtKB-SubCell"/>
</dbReference>
<dbReference type="Gene3D" id="3.30.450.20">
    <property type="entry name" value="PAS domain"/>
    <property type="match status" value="1"/>
</dbReference>
<keyword evidence="8" id="KW-0418">Kinase</keyword>
<keyword evidence="6" id="KW-0732">Signal</keyword>
<dbReference type="EMBL" id="QYUO01000001">
    <property type="protein sequence ID" value="RJF98635.1"/>
    <property type="molecule type" value="Genomic_DNA"/>
</dbReference>
<evidence type="ECO:0000313" key="8">
    <source>
        <dbReference type="EMBL" id="RJF98635.1"/>
    </source>
</evidence>
<keyword evidence="9" id="KW-1185">Reference proteome</keyword>
<comment type="subcellular location">
    <subcellularLocation>
        <location evidence="1">Cell membrane</location>
        <topology evidence="1">Multi-pass membrane protein</topology>
    </subcellularLocation>
</comment>
<sequence length="150" mass="16400">MKKLLASILLVLTSSLGFAAERGTPDEAVALVQKVISSLKQNGRDKTIEEINNKSAKYLDKDLYVAVLDLNGVVLANGTFPKLIGKDVLLMKDADGRAFIKDGMEVVKTKGKGWIDYKWPNPATGNIEHKSTYMEQVGDVVINCGIYKGK</sequence>
<name>A0A3A3G911_9BURK</name>
<dbReference type="RefSeq" id="WP_119768584.1">
    <property type="nucleotide sequence ID" value="NZ_QYUO01000001.1"/>
</dbReference>
<evidence type="ECO:0000313" key="9">
    <source>
        <dbReference type="Proteomes" id="UP000265955"/>
    </source>
</evidence>
<dbReference type="InterPro" id="IPR033480">
    <property type="entry name" value="sCache_2"/>
</dbReference>
<feature type="signal peptide" evidence="6">
    <location>
        <begin position="1"/>
        <end position="19"/>
    </location>
</feature>
<dbReference type="OrthoDB" id="8780225at2"/>
<evidence type="ECO:0000256" key="4">
    <source>
        <dbReference type="ARBA" id="ARBA00022989"/>
    </source>
</evidence>
<dbReference type="AlphaFoldDB" id="A0A3A3G911"/>
<keyword evidence="5" id="KW-0472">Membrane</keyword>
<accession>A0A3A3G911</accession>
<feature type="domain" description="Single Cache" evidence="7">
    <location>
        <begin position="17"/>
        <end position="101"/>
    </location>
</feature>
<feature type="chain" id="PRO_5017293760" evidence="6">
    <location>
        <begin position="20"/>
        <end position="150"/>
    </location>
</feature>
<evidence type="ECO:0000256" key="6">
    <source>
        <dbReference type="SAM" id="SignalP"/>
    </source>
</evidence>
<dbReference type="GO" id="GO:0016301">
    <property type="term" value="F:kinase activity"/>
    <property type="evidence" value="ECO:0007669"/>
    <property type="project" value="UniProtKB-KW"/>
</dbReference>
<keyword evidence="2" id="KW-1003">Cell membrane</keyword>
<keyword evidence="4" id="KW-1133">Transmembrane helix</keyword>
<keyword evidence="8" id="KW-0808">Transferase</keyword>
<gene>
    <name evidence="8" type="ORF">D3871_09025</name>
</gene>
<protein>
    <submittedName>
        <fullName evidence="8">Histidine kinase</fullName>
    </submittedName>
</protein>